<accession>A0ABY7HC01</accession>
<protein>
    <submittedName>
        <fullName evidence="3">Uncharacterized protein</fullName>
    </submittedName>
</protein>
<dbReference type="EMBL" id="CP114040">
    <property type="protein sequence ID" value="WAS96610.1"/>
    <property type="molecule type" value="Genomic_DNA"/>
</dbReference>
<name>A0ABY7HC01_9BACT</name>
<evidence type="ECO:0000256" key="1">
    <source>
        <dbReference type="SAM" id="MobiDB-lite"/>
    </source>
</evidence>
<reference evidence="3" key="1">
    <citation type="submission" date="2022-11" db="EMBL/GenBank/DDBJ databases">
        <title>Minimal conservation of predation-associated metabolite biosynthetic gene clusters underscores biosynthetic potential of Myxococcota including descriptions for ten novel species: Archangium lansinium sp. nov., Myxococcus landrumus sp. nov., Nannocystis bai.</title>
        <authorList>
            <person name="Ahearne A."/>
            <person name="Stevens C."/>
            <person name="Dowd S."/>
        </authorList>
    </citation>
    <scope>NUCLEOTIDE SEQUENCE</scope>
    <source>
        <strain evidence="3">Fl3</strain>
    </source>
</reference>
<sequence>MSKPDRNLKGAWIVHGVALALWVALYWYLFGEALLPVEKSTIDSAIAGIGAVVAVEVLISFMVLSSLVMLFVGRRPLVPLFIHGLAVTVCWAGTVEVEQDKQARAEAHAREEARARAAERRERELEEQARLASEAEERRREELERQPEGCLHVRELRVQDGKKPRAEATFANTCDGEVVVDDLTVLGLDRAGGEDVLRRWDEDRVTVPRGGTATAAIEEVVKRDGDRSSPLARWVWQLNVDTAAPRSMILCFATAGAPDGALDGASCAPLEKVTIVP</sequence>
<feature type="region of interest" description="Disordered" evidence="1">
    <location>
        <begin position="125"/>
        <end position="144"/>
    </location>
</feature>
<proteinExistence type="predicted"/>
<keyword evidence="2" id="KW-0812">Transmembrane</keyword>
<feature type="transmembrane region" description="Helical" evidence="2">
    <location>
        <begin position="12"/>
        <end position="29"/>
    </location>
</feature>
<feature type="transmembrane region" description="Helical" evidence="2">
    <location>
        <begin position="49"/>
        <end position="72"/>
    </location>
</feature>
<organism evidence="3 4">
    <name type="scientific">Nannocystis punicea</name>
    <dbReference type="NCBI Taxonomy" id="2995304"/>
    <lineage>
        <taxon>Bacteria</taxon>
        <taxon>Pseudomonadati</taxon>
        <taxon>Myxococcota</taxon>
        <taxon>Polyangia</taxon>
        <taxon>Nannocystales</taxon>
        <taxon>Nannocystaceae</taxon>
        <taxon>Nannocystis</taxon>
    </lineage>
</organism>
<gene>
    <name evidence="3" type="ORF">O0S08_10670</name>
</gene>
<keyword evidence="4" id="KW-1185">Reference proteome</keyword>
<evidence type="ECO:0000313" key="3">
    <source>
        <dbReference type="EMBL" id="WAS96610.1"/>
    </source>
</evidence>
<dbReference type="RefSeq" id="WP_269038976.1">
    <property type="nucleotide sequence ID" value="NZ_CP114040.1"/>
</dbReference>
<keyword evidence="2" id="KW-1133">Transmembrane helix</keyword>
<dbReference type="Proteomes" id="UP001164459">
    <property type="component" value="Chromosome"/>
</dbReference>
<evidence type="ECO:0000256" key="2">
    <source>
        <dbReference type="SAM" id="Phobius"/>
    </source>
</evidence>
<evidence type="ECO:0000313" key="4">
    <source>
        <dbReference type="Proteomes" id="UP001164459"/>
    </source>
</evidence>
<keyword evidence="2" id="KW-0472">Membrane</keyword>